<accession>A0A0P7BDY7</accession>
<evidence type="ECO:0000313" key="2">
    <source>
        <dbReference type="EMBL" id="KPM48969.1"/>
    </source>
</evidence>
<organism evidence="2 3">
    <name type="scientific">Jiulongibacter sediminis</name>
    <dbReference type="NCBI Taxonomy" id="1605367"/>
    <lineage>
        <taxon>Bacteria</taxon>
        <taxon>Pseudomonadati</taxon>
        <taxon>Bacteroidota</taxon>
        <taxon>Cytophagia</taxon>
        <taxon>Cytophagales</taxon>
        <taxon>Leadbetterellaceae</taxon>
        <taxon>Jiulongibacter</taxon>
    </lineage>
</organism>
<dbReference type="STRING" id="1605367.AFM12_10525"/>
<feature type="domain" description="HEPN AbiU2-like" evidence="1">
    <location>
        <begin position="21"/>
        <end position="184"/>
    </location>
</feature>
<dbReference type="EMBL" id="LGTQ01000006">
    <property type="protein sequence ID" value="KPM48969.1"/>
    <property type="molecule type" value="Genomic_DNA"/>
</dbReference>
<dbReference type="InterPro" id="IPR040704">
    <property type="entry name" value="HEPN_AbiU2"/>
</dbReference>
<dbReference type="Proteomes" id="UP000050454">
    <property type="component" value="Unassembled WGS sequence"/>
</dbReference>
<sequence>MSTQNSKEVKTEFITKLGIPFGNNLYFLHNRLTTLHVIFEEFNILYHEKNGNVGTINKYMPTMGLYLQNILWDYMLLEIAKFMDPPASLQKKNKNISLSSSLEFIEEPNLKKKLEDKLKNLKTQTGYVKEKRNKSLSHFDFEYNTGIKKIHNTSIASIRETLRLFSEYLNEYHNFYFNSTFHYSGDFISGGARSLLYHLRLLEKM</sequence>
<reference evidence="2 3" key="1">
    <citation type="submission" date="2015-07" db="EMBL/GenBank/DDBJ databases">
        <title>The draft genome sequence of Leadbetterella sp. JN14-9.</title>
        <authorList>
            <person name="Liu Y."/>
            <person name="Du J."/>
            <person name="Shao Z."/>
        </authorList>
    </citation>
    <scope>NUCLEOTIDE SEQUENCE [LARGE SCALE GENOMIC DNA]</scope>
    <source>
        <strain evidence="2 3">JN14-9</strain>
    </source>
</reference>
<dbReference type="OrthoDB" id="7059019at2"/>
<protein>
    <recommendedName>
        <fullName evidence="1">HEPN AbiU2-like domain-containing protein</fullName>
    </recommendedName>
</protein>
<proteinExistence type="predicted"/>
<gene>
    <name evidence="2" type="ORF">AFM12_10525</name>
</gene>
<name>A0A0P7BDY7_9BACT</name>
<dbReference type="RefSeq" id="WP_055147714.1">
    <property type="nucleotide sequence ID" value="NZ_JXSZ01000006.1"/>
</dbReference>
<evidence type="ECO:0000259" key="1">
    <source>
        <dbReference type="Pfam" id="PF18734"/>
    </source>
</evidence>
<keyword evidence="3" id="KW-1185">Reference proteome</keyword>
<dbReference type="Pfam" id="PF18734">
    <property type="entry name" value="HEPN_AbiU2"/>
    <property type="match status" value="1"/>
</dbReference>
<evidence type="ECO:0000313" key="3">
    <source>
        <dbReference type="Proteomes" id="UP000050454"/>
    </source>
</evidence>
<comment type="caution">
    <text evidence="2">The sequence shown here is derived from an EMBL/GenBank/DDBJ whole genome shotgun (WGS) entry which is preliminary data.</text>
</comment>
<dbReference type="AlphaFoldDB" id="A0A0P7BDY7"/>